<dbReference type="PANTHER" id="PTHR23311:SF5">
    <property type="entry name" value="CENTROSOMAL PROTEIN OF 72 KDA"/>
    <property type="match status" value="1"/>
</dbReference>
<keyword evidence="3" id="KW-0175">Coiled coil</keyword>
<evidence type="ECO:0000256" key="2">
    <source>
        <dbReference type="ARBA" id="ARBA00022737"/>
    </source>
</evidence>
<dbReference type="Proteomes" id="UP001164746">
    <property type="component" value="Chromosome 8"/>
</dbReference>
<evidence type="ECO:0000256" key="3">
    <source>
        <dbReference type="ARBA" id="ARBA00023054"/>
    </source>
</evidence>
<reference evidence="5" key="1">
    <citation type="submission" date="2022-11" db="EMBL/GenBank/DDBJ databases">
        <title>Centuries of genome instability and evolution in soft-shell clam transmissible cancer (bioRxiv).</title>
        <authorList>
            <person name="Hart S.F.M."/>
            <person name="Yonemitsu M.A."/>
            <person name="Giersch R.M."/>
            <person name="Beal B.F."/>
            <person name="Arriagada G."/>
            <person name="Davis B.W."/>
            <person name="Ostrander E.A."/>
            <person name="Goff S.P."/>
            <person name="Metzger M.J."/>
        </authorList>
    </citation>
    <scope>NUCLEOTIDE SEQUENCE</scope>
    <source>
        <strain evidence="5">MELC-2E11</strain>
        <tissue evidence="5">Siphon/mantle</tissue>
    </source>
</reference>
<evidence type="ECO:0000256" key="1">
    <source>
        <dbReference type="ARBA" id="ARBA00022614"/>
    </source>
</evidence>
<evidence type="ECO:0000313" key="6">
    <source>
        <dbReference type="Proteomes" id="UP001164746"/>
    </source>
</evidence>
<dbReference type="EMBL" id="CP111019">
    <property type="protein sequence ID" value="WAR13326.1"/>
    <property type="molecule type" value="Genomic_DNA"/>
</dbReference>
<name>A0ABY7EX92_MYAAR</name>
<gene>
    <name evidence="5" type="ORF">MAR_027506</name>
</gene>
<dbReference type="InterPro" id="IPR032675">
    <property type="entry name" value="LRR_dom_sf"/>
</dbReference>
<keyword evidence="2" id="KW-0677">Repeat</keyword>
<evidence type="ECO:0000313" key="5">
    <source>
        <dbReference type="EMBL" id="WAR13326.1"/>
    </source>
</evidence>
<sequence length="158" mass="18175">MSEKPSPQLAQSCLPRSPNDENKDIMNLQKTFSSVMISLEVHSTVFDWFLIHLKYCRRAGYKHCFENMALTLTEDLIRNRVGLEHDNLEDVKSLALPGTYHEKVVSLGTSLRKFSRLKHIDLSRNNVSALQGLEHLKLLEKLNLYPYMNTPSFLTLLS</sequence>
<keyword evidence="1" id="KW-0433">Leucine-rich repeat</keyword>
<protein>
    <submittedName>
        <fullName evidence="5">CEP72-like protein</fullName>
    </submittedName>
</protein>
<dbReference type="PROSITE" id="PS51450">
    <property type="entry name" value="LRR"/>
    <property type="match status" value="1"/>
</dbReference>
<dbReference type="PANTHER" id="PTHR23311">
    <property type="entry name" value="HEAT SHOCK REGULATED 2"/>
    <property type="match status" value="1"/>
</dbReference>
<dbReference type="InterPro" id="IPR055320">
    <property type="entry name" value="CEP72-like"/>
</dbReference>
<dbReference type="SUPFAM" id="SSF52058">
    <property type="entry name" value="L domain-like"/>
    <property type="match status" value="1"/>
</dbReference>
<dbReference type="Gene3D" id="3.80.10.10">
    <property type="entry name" value="Ribonuclease Inhibitor"/>
    <property type="match status" value="1"/>
</dbReference>
<accession>A0ABY7EX92</accession>
<dbReference type="InterPro" id="IPR001611">
    <property type="entry name" value="Leu-rich_rpt"/>
</dbReference>
<evidence type="ECO:0000256" key="4">
    <source>
        <dbReference type="SAM" id="MobiDB-lite"/>
    </source>
</evidence>
<organism evidence="5 6">
    <name type="scientific">Mya arenaria</name>
    <name type="common">Soft-shell clam</name>
    <dbReference type="NCBI Taxonomy" id="6604"/>
    <lineage>
        <taxon>Eukaryota</taxon>
        <taxon>Metazoa</taxon>
        <taxon>Spiralia</taxon>
        <taxon>Lophotrochozoa</taxon>
        <taxon>Mollusca</taxon>
        <taxon>Bivalvia</taxon>
        <taxon>Autobranchia</taxon>
        <taxon>Heteroconchia</taxon>
        <taxon>Euheterodonta</taxon>
        <taxon>Imparidentia</taxon>
        <taxon>Neoheterodontei</taxon>
        <taxon>Myida</taxon>
        <taxon>Myoidea</taxon>
        <taxon>Myidae</taxon>
        <taxon>Mya</taxon>
    </lineage>
</organism>
<proteinExistence type="predicted"/>
<feature type="region of interest" description="Disordered" evidence="4">
    <location>
        <begin position="1"/>
        <end position="20"/>
    </location>
</feature>
<keyword evidence="6" id="KW-1185">Reference proteome</keyword>